<evidence type="ECO:0008006" key="3">
    <source>
        <dbReference type="Google" id="ProtNLM"/>
    </source>
</evidence>
<gene>
    <name evidence="1" type="ORF">GR183_09655</name>
</gene>
<evidence type="ECO:0000313" key="2">
    <source>
        <dbReference type="Proteomes" id="UP000433101"/>
    </source>
</evidence>
<dbReference type="Gene3D" id="2.160.10.10">
    <property type="entry name" value="Hexapeptide repeat proteins"/>
    <property type="match status" value="1"/>
</dbReference>
<dbReference type="SUPFAM" id="SSF51161">
    <property type="entry name" value="Trimeric LpxA-like enzymes"/>
    <property type="match status" value="1"/>
</dbReference>
<dbReference type="InterPro" id="IPR011004">
    <property type="entry name" value="Trimer_LpxA-like_sf"/>
</dbReference>
<evidence type="ECO:0000313" key="1">
    <source>
        <dbReference type="EMBL" id="MXN65173.1"/>
    </source>
</evidence>
<reference evidence="1 2" key="1">
    <citation type="submission" date="2019-12" db="EMBL/GenBank/DDBJ databases">
        <authorList>
            <person name="Li M."/>
        </authorList>
    </citation>
    <scope>NUCLEOTIDE SEQUENCE [LARGE SCALE GENOMIC DNA]</scope>
    <source>
        <strain evidence="1 2">GBMRC 2046</strain>
    </source>
</reference>
<dbReference type="EMBL" id="WUMV01000003">
    <property type="protein sequence ID" value="MXN65173.1"/>
    <property type="molecule type" value="Genomic_DNA"/>
</dbReference>
<dbReference type="Proteomes" id="UP000433101">
    <property type="component" value="Unassembled WGS sequence"/>
</dbReference>
<proteinExistence type="predicted"/>
<protein>
    <recommendedName>
        <fullName evidence="3">Carbonic anhydrase or acetyltransferase, isoleucine patch superfamily</fullName>
    </recommendedName>
</protein>
<dbReference type="RefSeq" id="WP_160775383.1">
    <property type="nucleotide sequence ID" value="NZ_WUMV01000003.1"/>
</dbReference>
<sequence>MLSDKEIARLDAVRRQFGFLEIGETAALIDRGTILFDPFSTLISRNIRLGHGNVIHPNVALECADAGTLELGDGNTLHSGTRIVAQAGDIVIGSHNHFGEGGFLAKVDRADASIKIGDRGRYISGASVMGNCRLGSGSQILGPIAVQDCVLGAGAPHTDPDPDFRGGVLKGQGRARGLTLAAGEVIFGNGVFSQGAVERQLAYHPHQP</sequence>
<dbReference type="AlphaFoldDB" id="A0A7X3S7V3"/>
<organism evidence="1 2">
    <name type="scientific">Stappia sediminis</name>
    <dbReference type="NCBI Taxonomy" id="2692190"/>
    <lineage>
        <taxon>Bacteria</taxon>
        <taxon>Pseudomonadati</taxon>
        <taxon>Pseudomonadota</taxon>
        <taxon>Alphaproteobacteria</taxon>
        <taxon>Hyphomicrobiales</taxon>
        <taxon>Stappiaceae</taxon>
        <taxon>Stappia</taxon>
    </lineage>
</organism>
<keyword evidence="2" id="KW-1185">Reference proteome</keyword>
<accession>A0A7X3S7V3</accession>
<name>A0A7X3S7V3_9HYPH</name>
<comment type="caution">
    <text evidence="1">The sequence shown here is derived from an EMBL/GenBank/DDBJ whole genome shotgun (WGS) entry which is preliminary data.</text>
</comment>